<dbReference type="Pfam" id="PF20237">
    <property type="entry name" value="DUF6594"/>
    <property type="match status" value="1"/>
</dbReference>
<keyword evidence="1" id="KW-0812">Transmembrane</keyword>
<dbReference type="Proteomes" id="UP000038010">
    <property type="component" value="Unassembled WGS sequence"/>
</dbReference>
<comment type="caution">
    <text evidence="3">The sequence shown here is derived from an EMBL/GenBank/DDBJ whole genome shotgun (WGS) entry which is preliminary data.</text>
</comment>
<evidence type="ECO:0000259" key="2">
    <source>
        <dbReference type="Pfam" id="PF20237"/>
    </source>
</evidence>
<dbReference type="RefSeq" id="XP_018000405.1">
    <property type="nucleotide sequence ID" value="XM_018148005.1"/>
</dbReference>
<dbReference type="PANTHER" id="PTHR34502">
    <property type="entry name" value="DUF6594 DOMAIN-CONTAINING PROTEIN-RELATED"/>
    <property type="match status" value="1"/>
</dbReference>
<dbReference type="GeneID" id="28739885"/>
<name>A0A0N1H4U8_9EURO</name>
<keyword evidence="4" id="KW-1185">Reference proteome</keyword>
<feature type="transmembrane region" description="Helical" evidence="1">
    <location>
        <begin position="204"/>
        <end position="225"/>
    </location>
</feature>
<feature type="transmembrane region" description="Helical" evidence="1">
    <location>
        <begin position="258"/>
        <end position="275"/>
    </location>
</feature>
<feature type="domain" description="DUF6594" evidence="2">
    <location>
        <begin position="4"/>
        <end position="270"/>
    </location>
</feature>
<dbReference type="STRING" id="1664694.A0A0N1H4U8"/>
<accession>A0A0N1H4U8</accession>
<feature type="transmembrane region" description="Helical" evidence="1">
    <location>
        <begin position="231"/>
        <end position="251"/>
    </location>
</feature>
<evidence type="ECO:0000313" key="4">
    <source>
        <dbReference type="Proteomes" id="UP000038010"/>
    </source>
</evidence>
<evidence type="ECO:0000313" key="3">
    <source>
        <dbReference type="EMBL" id="KPI40442.1"/>
    </source>
</evidence>
<dbReference type="VEuPathDB" id="FungiDB:AB675_7622"/>
<organism evidence="3 4">
    <name type="scientific">Cyphellophora attinorum</name>
    <dbReference type="NCBI Taxonomy" id="1664694"/>
    <lineage>
        <taxon>Eukaryota</taxon>
        <taxon>Fungi</taxon>
        <taxon>Dikarya</taxon>
        <taxon>Ascomycota</taxon>
        <taxon>Pezizomycotina</taxon>
        <taxon>Eurotiomycetes</taxon>
        <taxon>Chaetothyriomycetidae</taxon>
        <taxon>Chaetothyriales</taxon>
        <taxon>Cyphellophoraceae</taxon>
        <taxon>Cyphellophora</taxon>
    </lineage>
</organism>
<evidence type="ECO:0000256" key="1">
    <source>
        <dbReference type="SAM" id="Phobius"/>
    </source>
</evidence>
<dbReference type="InterPro" id="IPR046529">
    <property type="entry name" value="DUF6594"/>
</dbReference>
<sequence>MPGYDSLAEFMSSRQDVSILRRFSALNTETLLHMQAELLGLELTVEELRANPDLNGFNASWLGAPYTDANTVITSVFERIRTLLDKYYSTILQTARINALDKPASDSFELLQRWYDSDEEHGGKAFLEGTGIEEAVFRDSRIREDLLSINPRPGKDDPIAIFVGKWIVPVYDRFIGYRLSAHRAKSLQAVENAREYEMKALKMLGNVICMIVSAVMPALAILILFNLRSTMARLVAVVLLSLGFAMVMAVVASRKADVFMATTAFAAVLVVFVGSTDDLGG</sequence>
<dbReference type="OrthoDB" id="3533814at2759"/>
<protein>
    <recommendedName>
        <fullName evidence="2">DUF6594 domain-containing protein</fullName>
    </recommendedName>
</protein>
<dbReference type="PANTHER" id="PTHR34502:SF5">
    <property type="entry name" value="DUF6594 DOMAIN-CONTAINING PROTEIN"/>
    <property type="match status" value="1"/>
</dbReference>
<keyword evidence="1" id="KW-0472">Membrane</keyword>
<keyword evidence="1" id="KW-1133">Transmembrane helix</keyword>
<dbReference type="AlphaFoldDB" id="A0A0N1H4U8"/>
<proteinExistence type="predicted"/>
<gene>
    <name evidence="3" type="ORF">AB675_7622</name>
</gene>
<dbReference type="EMBL" id="LFJN01000012">
    <property type="protein sequence ID" value="KPI40442.1"/>
    <property type="molecule type" value="Genomic_DNA"/>
</dbReference>
<reference evidence="3 4" key="1">
    <citation type="submission" date="2015-06" db="EMBL/GenBank/DDBJ databases">
        <title>Draft genome of the ant-associated black yeast Phialophora attae CBS 131958.</title>
        <authorList>
            <person name="Moreno L.F."/>
            <person name="Stielow B.J."/>
            <person name="de Hoog S."/>
            <person name="Vicente V.A."/>
            <person name="Weiss V.A."/>
            <person name="de Vries M."/>
            <person name="Cruz L.M."/>
            <person name="Souza E.M."/>
        </authorList>
    </citation>
    <scope>NUCLEOTIDE SEQUENCE [LARGE SCALE GENOMIC DNA]</scope>
    <source>
        <strain evidence="3 4">CBS 131958</strain>
    </source>
</reference>